<evidence type="ECO:0000313" key="5">
    <source>
        <dbReference type="Proteomes" id="UP000031036"/>
    </source>
</evidence>
<gene>
    <name evidence="4" type="primary">dhs-5</name>
    <name evidence="4" type="ORF">Tcan_02961</name>
</gene>
<evidence type="ECO:0000256" key="2">
    <source>
        <dbReference type="ARBA" id="ARBA00023002"/>
    </source>
</evidence>
<reference evidence="4 5" key="1">
    <citation type="submission" date="2014-11" db="EMBL/GenBank/DDBJ databases">
        <title>Genetic blueprint of the zoonotic pathogen Toxocara canis.</title>
        <authorList>
            <person name="Zhu X.-Q."/>
            <person name="Korhonen P.K."/>
            <person name="Cai H."/>
            <person name="Young N.D."/>
            <person name="Nejsum P."/>
            <person name="von Samson-Himmelstjerna G."/>
            <person name="Boag P.R."/>
            <person name="Tan P."/>
            <person name="Li Q."/>
            <person name="Min J."/>
            <person name="Yang Y."/>
            <person name="Wang X."/>
            <person name="Fang X."/>
            <person name="Hall R.S."/>
            <person name="Hofmann A."/>
            <person name="Sternberg P.W."/>
            <person name="Jex A.R."/>
            <person name="Gasser R.B."/>
        </authorList>
    </citation>
    <scope>NUCLEOTIDE SEQUENCE [LARGE SCALE GENOMIC DNA]</scope>
    <source>
        <strain evidence="4">PN_DK_2014</strain>
    </source>
</reference>
<comment type="caution">
    <text evidence="4">The sequence shown here is derived from an EMBL/GenBank/DDBJ whole genome shotgun (WGS) entry which is preliminary data.</text>
</comment>
<dbReference type="Gene3D" id="3.40.50.720">
    <property type="entry name" value="NAD(P)-binding Rossmann-like Domain"/>
    <property type="match status" value="1"/>
</dbReference>
<name>A0A0B2W221_TOXCA</name>
<feature type="transmembrane region" description="Helical" evidence="3">
    <location>
        <begin position="6"/>
        <end position="39"/>
    </location>
</feature>
<dbReference type="InterPro" id="IPR002347">
    <property type="entry name" value="SDR_fam"/>
</dbReference>
<accession>A0A0B2W221</accession>
<dbReference type="GO" id="GO:0016491">
    <property type="term" value="F:oxidoreductase activity"/>
    <property type="evidence" value="ECO:0007669"/>
    <property type="project" value="UniProtKB-KW"/>
</dbReference>
<dbReference type="SUPFAM" id="SSF51735">
    <property type="entry name" value="NAD(P)-binding Rossmann-fold domains"/>
    <property type="match status" value="1"/>
</dbReference>
<dbReference type="OMA" id="YKGRWTV"/>
<sequence length="319" mass="36296">MVTDWLWWFVSIYVAYRVARTSLAFVRAILIYWIAPIFYKPDLERYKNRWTVVTGGTDGLGKAYLLELARRGLRKFLLIGRNPTKLGDVKAFLEITFGATVETYLFDFADGDYEALRNHLDQIDIGFVVNSVGVGRDLMERYGDNPEADKAILKVNAMGSAEFLSMVLPPMERHGGGQIVVMSSILSFRPLPYLAAYCAAKSMISFLCEAIDREWSTINVQCLTPAIVATNMTFYKEASLLVITASNFAQQAVNTIGLVKCTTGSFHHEVQNLARHLYPWRILKYLLLPMCYYQQWRAIRLCKERSEAKLDQSLKRAQA</sequence>
<organism evidence="4 5">
    <name type="scientific">Toxocara canis</name>
    <name type="common">Canine roundworm</name>
    <dbReference type="NCBI Taxonomy" id="6265"/>
    <lineage>
        <taxon>Eukaryota</taxon>
        <taxon>Metazoa</taxon>
        <taxon>Ecdysozoa</taxon>
        <taxon>Nematoda</taxon>
        <taxon>Chromadorea</taxon>
        <taxon>Rhabditida</taxon>
        <taxon>Spirurina</taxon>
        <taxon>Ascaridomorpha</taxon>
        <taxon>Ascaridoidea</taxon>
        <taxon>Toxocaridae</taxon>
        <taxon>Toxocara</taxon>
    </lineage>
</organism>
<dbReference type="STRING" id="6265.A0A0B2W221"/>
<dbReference type="InterPro" id="IPR036291">
    <property type="entry name" value="NAD(P)-bd_dom_sf"/>
</dbReference>
<keyword evidence="3" id="KW-1133">Transmembrane helix</keyword>
<protein>
    <submittedName>
        <fullName evidence="4">Putative oxidoreductase dhs-5</fullName>
    </submittedName>
</protein>
<dbReference type="Pfam" id="PF00106">
    <property type="entry name" value="adh_short"/>
    <property type="match status" value="1"/>
</dbReference>
<keyword evidence="3" id="KW-0812">Transmembrane</keyword>
<evidence type="ECO:0000256" key="1">
    <source>
        <dbReference type="ARBA" id="ARBA00006484"/>
    </source>
</evidence>
<dbReference type="PRINTS" id="PR00081">
    <property type="entry name" value="GDHRDH"/>
</dbReference>
<dbReference type="InterPro" id="IPR051019">
    <property type="entry name" value="VLCFA-Steroid_DH"/>
</dbReference>
<dbReference type="OrthoDB" id="5545019at2759"/>
<evidence type="ECO:0000313" key="4">
    <source>
        <dbReference type="EMBL" id="KHN87699.1"/>
    </source>
</evidence>
<dbReference type="PANTHER" id="PTHR43899:SF13">
    <property type="entry name" value="RH59310P"/>
    <property type="match status" value="1"/>
</dbReference>
<keyword evidence="3" id="KW-0472">Membrane</keyword>
<dbReference type="Proteomes" id="UP000031036">
    <property type="component" value="Unassembled WGS sequence"/>
</dbReference>
<comment type="similarity">
    <text evidence="1">Belongs to the short-chain dehydrogenases/reductases (SDR) family.</text>
</comment>
<keyword evidence="2" id="KW-0560">Oxidoreductase</keyword>
<dbReference type="PANTHER" id="PTHR43899">
    <property type="entry name" value="RH59310P"/>
    <property type="match status" value="1"/>
</dbReference>
<dbReference type="PIRSF" id="PIRSF000126">
    <property type="entry name" value="11-beta-HSD1"/>
    <property type="match status" value="1"/>
</dbReference>
<dbReference type="GO" id="GO:0005783">
    <property type="term" value="C:endoplasmic reticulum"/>
    <property type="evidence" value="ECO:0007669"/>
    <property type="project" value="TreeGrafter"/>
</dbReference>
<evidence type="ECO:0000256" key="3">
    <source>
        <dbReference type="SAM" id="Phobius"/>
    </source>
</evidence>
<keyword evidence="5" id="KW-1185">Reference proteome</keyword>
<dbReference type="CDD" id="cd05356">
    <property type="entry name" value="17beta-HSD1_like_SDR_c"/>
    <property type="match status" value="1"/>
</dbReference>
<dbReference type="AlphaFoldDB" id="A0A0B2W221"/>
<proteinExistence type="inferred from homology"/>
<dbReference type="EMBL" id="JPKZ01000358">
    <property type="protein sequence ID" value="KHN87699.1"/>
    <property type="molecule type" value="Genomic_DNA"/>
</dbReference>